<proteinExistence type="predicted"/>
<dbReference type="HOGENOM" id="CLU_1344683_0_0_1"/>
<protein>
    <submittedName>
        <fullName evidence="2">Uncharacterized protein</fullName>
    </submittedName>
</protein>
<dbReference type="Gene3D" id="3.40.50.300">
    <property type="entry name" value="P-loop containing nucleotide triphosphate hydrolases"/>
    <property type="match status" value="1"/>
</dbReference>
<dbReference type="Proteomes" id="UP000001593">
    <property type="component" value="Unassembled WGS sequence"/>
</dbReference>
<dbReference type="InterPro" id="IPR027417">
    <property type="entry name" value="P-loop_NTPase"/>
</dbReference>
<dbReference type="AlphaFoldDB" id="A7T5E2"/>
<gene>
    <name evidence="2" type="ORF">NEMVEDRAFT_v1g222564</name>
</gene>
<sequence length="204" mass="22061">MPPKKSTPVAKSTARGTTKTASKPATTTRKPTTSKTAPGAGPTGKGVASKKPTAAGTKGKAKAATSPQAKLKLREQIKQDKKGESEENLQGIKVMIRDLDDVLFRDIGGKIAAGGRWPLLIDPSGQAAMFLRYRDTNYINALNPTQVEPEVIRLALLGAIRFGKPFVLDMMEVDMFDTMVMKFDDVQKGLLPSIMDKGIFKDNK</sequence>
<evidence type="ECO:0000313" key="3">
    <source>
        <dbReference type="Proteomes" id="UP000001593"/>
    </source>
</evidence>
<feature type="compositionally biased region" description="Low complexity" evidence="1">
    <location>
        <begin position="17"/>
        <end position="38"/>
    </location>
</feature>
<dbReference type="STRING" id="45351.A7T5E2"/>
<dbReference type="eggNOG" id="KOG4177">
    <property type="taxonomic scope" value="Eukaryota"/>
</dbReference>
<dbReference type="InParanoid" id="A7T5E2"/>
<evidence type="ECO:0000313" key="2">
    <source>
        <dbReference type="EMBL" id="EDO28821.1"/>
    </source>
</evidence>
<evidence type="ECO:0000256" key="1">
    <source>
        <dbReference type="SAM" id="MobiDB-lite"/>
    </source>
</evidence>
<feature type="compositionally biased region" description="Low complexity" evidence="1">
    <location>
        <begin position="49"/>
        <end position="67"/>
    </location>
</feature>
<dbReference type="KEGG" id="nve:5499302"/>
<reference evidence="2 3" key="1">
    <citation type="journal article" date="2007" name="Science">
        <title>Sea anemone genome reveals ancestral eumetazoan gene repertoire and genomic organization.</title>
        <authorList>
            <person name="Putnam N.H."/>
            <person name="Srivastava M."/>
            <person name="Hellsten U."/>
            <person name="Dirks B."/>
            <person name="Chapman J."/>
            <person name="Salamov A."/>
            <person name="Terry A."/>
            <person name="Shapiro H."/>
            <person name="Lindquist E."/>
            <person name="Kapitonov V.V."/>
            <person name="Jurka J."/>
            <person name="Genikhovich G."/>
            <person name="Grigoriev I.V."/>
            <person name="Lucas S.M."/>
            <person name="Steele R.E."/>
            <person name="Finnerty J.R."/>
            <person name="Technau U."/>
            <person name="Martindale M.Q."/>
            <person name="Rokhsar D.S."/>
        </authorList>
    </citation>
    <scope>NUCLEOTIDE SEQUENCE [LARGE SCALE GENOMIC DNA]</scope>
    <source>
        <strain evidence="3">CH2 X CH6</strain>
    </source>
</reference>
<accession>A7T5E2</accession>
<dbReference type="PhylomeDB" id="A7T5E2"/>
<keyword evidence="3" id="KW-1185">Reference proteome</keyword>
<dbReference type="EMBL" id="DS471139">
    <property type="protein sequence ID" value="EDO28821.1"/>
    <property type="molecule type" value="Genomic_DNA"/>
</dbReference>
<dbReference type="OMA" id="LQYRECT"/>
<feature type="region of interest" description="Disordered" evidence="1">
    <location>
        <begin position="1"/>
        <end position="70"/>
    </location>
</feature>
<name>A7T5E2_NEMVE</name>
<organism evidence="2 3">
    <name type="scientific">Nematostella vectensis</name>
    <name type="common">Starlet sea anemone</name>
    <dbReference type="NCBI Taxonomy" id="45351"/>
    <lineage>
        <taxon>Eukaryota</taxon>
        <taxon>Metazoa</taxon>
        <taxon>Cnidaria</taxon>
        <taxon>Anthozoa</taxon>
        <taxon>Hexacorallia</taxon>
        <taxon>Actiniaria</taxon>
        <taxon>Edwardsiidae</taxon>
        <taxon>Nematostella</taxon>
    </lineage>
</organism>